<comment type="subunit">
    <text evidence="6">V-ATPase is a heteromultimeric enzyme made up of two complexes: the ATP-hydrolytic V1 complex and the proton translocation V0 complex.</text>
</comment>
<evidence type="ECO:0000313" key="7">
    <source>
        <dbReference type="EMBL" id="RZC70431.1"/>
    </source>
</evidence>
<dbReference type="NCBIfam" id="TIGR01147">
    <property type="entry name" value="V_ATP_synt_G"/>
    <property type="match status" value="1"/>
</dbReference>
<keyword evidence="8" id="KW-1185">Reference proteome</keyword>
<comment type="similarity">
    <text evidence="2 6">Belongs to the V-ATPase G subunit family.</text>
</comment>
<evidence type="ECO:0000313" key="8">
    <source>
        <dbReference type="Proteomes" id="UP000316621"/>
    </source>
</evidence>
<evidence type="ECO:0000256" key="3">
    <source>
        <dbReference type="ARBA" id="ARBA00022448"/>
    </source>
</evidence>
<dbReference type="PANTHER" id="PTHR12713:SF11">
    <property type="entry name" value="V-TYPE PROTON ATPASE SUBUNIT G"/>
    <property type="match status" value="1"/>
</dbReference>
<evidence type="ECO:0000256" key="6">
    <source>
        <dbReference type="RuleBase" id="RU364019"/>
    </source>
</evidence>
<evidence type="ECO:0000256" key="4">
    <source>
        <dbReference type="ARBA" id="ARBA00022781"/>
    </source>
</evidence>
<comment type="function">
    <text evidence="1">Catalytic subunit of the peripheral V1 complex of vacuolar ATPase (V-ATPase). V-ATPase is responsible for acidifying a variety of intracellular compartments in eukaryotic cells.</text>
</comment>
<dbReference type="AlphaFoldDB" id="A0A4Y7KE41"/>
<evidence type="ECO:0000256" key="2">
    <source>
        <dbReference type="ARBA" id="ARBA00010066"/>
    </source>
</evidence>
<dbReference type="EMBL" id="CM010721">
    <property type="protein sequence ID" value="RZC70431.1"/>
    <property type="molecule type" value="Genomic_DNA"/>
</dbReference>
<protein>
    <recommendedName>
        <fullName evidence="6">V-type proton ATPase subunit G</fullName>
    </recommendedName>
</protein>
<dbReference type="Gramene" id="RZC70431">
    <property type="protein sequence ID" value="RZC70431"/>
    <property type="gene ID" value="C5167_033556"/>
</dbReference>
<keyword evidence="3 6" id="KW-0813">Transport</keyword>
<dbReference type="GO" id="GO:0046961">
    <property type="term" value="F:proton-transporting ATPase activity, rotational mechanism"/>
    <property type="evidence" value="ECO:0007669"/>
    <property type="project" value="InterPro"/>
</dbReference>
<dbReference type="Pfam" id="PF03179">
    <property type="entry name" value="V-ATPase_G"/>
    <property type="match status" value="1"/>
</dbReference>
<gene>
    <name evidence="7" type="ORF">C5167_033556</name>
</gene>
<name>A0A4Y7KE41_PAPSO</name>
<dbReference type="PANTHER" id="PTHR12713">
    <property type="entry name" value="VACUOLAR ATP SYNTHASE SUBUNIT G"/>
    <property type="match status" value="1"/>
</dbReference>
<evidence type="ECO:0000256" key="1">
    <source>
        <dbReference type="ARBA" id="ARBA00003847"/>
    </source>
</evidence>
<dbReference type="GO" id="GO:0016887">
    <property type="term" value="F:ATP hydrolysis activity"/>
    <property type="evidence" value="ECO:0007669"/>
    <property type="project" value="TreeGrafter"/>
</dbReference>
<sequence length="109" mass="12103">MESGKQGGIQLLLAAEQEAQSIVNASKNDKMTRMKQAKLEAEKDISDFRAQVEADFQRKVAETSGDSGANVKRLEVETEEKINTLTSESSRISTEVVQMLMRHVMSVKT</sequence>
<proteinExistence type="inferred from homology"/>
<keyword evidence="4 6" id="KW-0375">Hydrogen ion transport</keyword>
<evidence type="ECO:0000256" key="5">
    <source>
        <dbReference type="ARBA" id="ARBA00023065"/>
    </source>
</evidence>
<dbReference type="Proteomes" id="UP000316621">
    <property type="component" value="Chromosome 7"/>
</dbReference>
<dbReference type="GO" id="GO:0000221">
    <property type="term" value="C:vacuolar proton-transporting V-type ATPase, V1 domain"/>
    <property type="evidence" value="ECO:0007669"/>
    <property type="project" value="TreeGrafter"/>
</dbReference>
<organism evidence="7 8">
    <name type="scientific">Papaver somniferum</name>
    <name type="common">Opium poppy</name>
    <dbReference type="NCBI Taxonomy" id="3469"/>
    <lineage>
        <taxon>Eukaryota</taxon>
        <taxon>Viridiplantae</taxon>
        <taxon>Streptophyta</taxon>
        <taxon>Embryophyta</taxon>
        <taxon>Tracheophyta</taxon>
        <taxon>Spermatophyta</taxon>
        <taxon>Magnoliopsida</taxon>
        <taxon>Ranunculales</taxon>
        <taxon>Papaveraceae</taxon>
        <taxon>Papaveroideae</taxon>
        <taxon>Papaver</taxon>
    </lineage>
</organism>
<dbReference type="STRING" id="3469.A0A4Y7KE41"/>
<comment type="function">
    <text evidence="6">Subunit of the V1 complex of vacuolar(H+)-ATPase (V-ATPase), a multisubunit enzyme composed of a peripheral complex (V1) that hydrolyzes ATP and a membrane integral complex (V0) that translocates protons. V-ATPase is responsible for acidifying and maintaining the pH of intracellular compartments and in some cell types, is targeted to the plasma membrane, where it is responsible for acidifying the extracellular environment.</text>
</comment>
<dbReference type="OrthoDB" id="250802at2759"/>
<accession>A0A4Y7KE41</accession>
<dbReference type="FunFam" id="1.20.5.2950:FF:000001">
    <property type="entry name" value="V-type proton ATPase subunit G"/>
    <property type="match status" value="1"/>
</dbReference>
<dbReference type="OMA" id="MESTGNH"/>
<dbReference type="InterPro" id="IPR005124">
    <property type="entry name" value="V-ATPase_G"/>
</dbReference>
<keyword evidence="5 6" id="KW-0406">Ion transport</keyword>
<dbReference type="Gene3D" id="1.20.5.2950">
    <property type="match status" value="1"/>
</dbReference>
<reference evidence="7 8" key="1">
    <citation type="journal article" date="2018" name="Science">
        <title>The opium poppy genome and morphinan production.</title>
        <authorList>
            <person name="Guo L."/>
            <person name="Winzer T."/>
            <person name="Yang X."/>
            <person name="Li Y."/>
            <person name="Ning Z."/>
            <person name="He Z."/>
            <person name="Teodor R."/>
            <person name="Lu Y."/>
            <person name="Bowser T.A."/>
            <person name="Graham I.A."/>
            <person name="Ye K."/>
        </authorList>
    </citation>
    <scope>NUCLEOTIDE SEQUENCE [LARGE SCALE GENOMIC DNA]</scope>
    <source>
        <strain evidence="8">cv. HN1</strain>
        <tissue evidence="7">Leaves</tissue>
    </source>
</reference>